<organism evidence="1 2">
    <name type="scientific">Gandjariella thermophila</name>
    <dbReference type="NCBI Taxonomy" id="1931992"/>
    <lineage>
        <taxon>Bacteria</taxon>
        <taxon>Bacillati</taxon>
        <taxon>Actinomycetota</taxon>
        <taxon>Actinomycetes</taxon>
        <taxon>Pseudonocardiales</taxon>
        <taxon>Pseudonocardiaceae</taxon>
        <taxon>Gandjariella</taxon>
    </lineage>
</organism>
<evidence type="ECO:0000313" key="1">
    <source>
        <dbReference type="EMBL" id="GDY32996.1"/>
    </source>
</evidence>
<accession>A0A4D4JF33</accession>
<name>A0A4D4JF33_9PSEU</name>
<gene>
    <name evidence="1" type="ORF">GTS_46290</name>
</gene>
<reference evidence="2" key="1">
    <citation type="submission" date="2019-04" db="EMBL/GenBank/DDBJ databases">
        <title>Draft genome sequence of Pseudonocardiaceae bacterium SL3-2-4.</title>
        <authorList>
            <person name="Ningsih F."/>
            <person name="Yokota A."/>
            <person name="Sakai Y."/>
            <person name="Nanatani K."/>
            <person name="Yabe S."/>
            <person name="Oetari A."/>
            <person name="Sjamsuridzal W."/>
        </authorList>
    </citation>
    <scope>NUCLEOTIDE SEQUENCE [LARGE SCALE GENOMIC DNA]</scope>
    <source>
        <strain evidence="2">SL3-2-4</strain>
    </source>
</reference>
<dbReference type="OrthoDB" id="3686984at2"/>
<comment type="caution">
    <text evidence="1">The sequence shown here is derived from an EMBL/GenBank/DDBJ whole genome shotgun (WGS) entry which is preliminary data.</text>
</comment>
<protein>
    <submittedName>
        <fullName evidence="1">Uncharacterized protein</fullName>
    </submittedName>
</protein>
<evidence type="ECO:0000313" key="2">
    <source>
        <dbReference type="Proteomes" id="UP000298860"/>
    </source>
</evidence>
<sequence length="135" mass="14184">MTTITHCQRMRDMLALLEVIRAHLAAYPVAAPVNVSADVFDGLVSVQLGETGLSAVAEGLLSWADTLTDCTAEAWRVPHGNSVHLLINGRAAAAVAVRIYGAVAYDPAIFPGLAPGDRQALPLDRLRGRWGGAAA</sequence>
<dbReference type="Proteomes" id="UP000298860">
    <property type="component" value="Unassembled WGS sequence"/>
</dbReference>
<proteinExistence type="predicted"/>
<dbReference type="AlphaFoldDB" id="A0A4D4JF33"/>
<keyword evidence="2" id="KW-1185">Reference proteome</keyword>
<dbReference type="RefSeq" id="WP_137815983.1">
    <property type="nucleotide sequence ID" value="NZ_BJFL01000032.1"/>
</dbReference>
<dbReference type="EMBL" id="BJFL01000032">
    <property type="protein sequence ID" value="GDY32996.1"/>
    <property type="molecule type" value="Genomic_DNA"/>
</dbReference>